<keyword evidence="7 9" id="KW-1133">Transmembrane helix</keyword>
<organism evidence="10 11">
    <name type="scientific">Blyttiomyces helicus</name>
    <dbReference type="NCBI Taxonomy" id="388810"/>
    <lineage>
        <taxon>Eukaryota</taxon>
        <taxon>Fungi</taxon>
        <taxon>Fungi incertae sedis</taxon>
        <taxon>Chytridiomycota</taxon>
        <taxon>Chytridiomycota incertae sedis</taxon>
        <taxon>Chytridiomycetes</taxon>
        <taxon>Chytridiomycetes incertae sedis</taxon>
        <taxon>Blyttiomyces</taxon>
    </lineage>
</organism>
<feature type="transmembrane region" description="Helical" evidence="9">
    <location>
        <begin position="32"/>
        <end position="53"/>
    </location>
</feature>
<feature type="transmembrane region" description="Helical" evidence="9">
    <location>
        <begin position="633"/>
        <end position="650"/>
    </location>
</feature>
<feature type="transmembrane region" description="Helical" evidence="9">
    <location>
        <begin position="388"/>
        <end position="410"/>
    </location>
</feature>
<dbReference type="NCBIfam" id="TIGR00727">
    <property type="entry name" value="ISP4_OPT"/>
    <property type="match status" value="1"/>
</dbReference>
<proteinExistence type="inferred from homology"/>
<evidence type="ECO:0000256" key="5">
    <source>
        <dbReference type="ARBA" id="ARBA00022856"/>
    </source>
</evidence>
<evidence type="ECO:0000256" key="1">
    <source>
        <dbReference type="ARBA" id="ARBA00004141"/>
    </source>
</evidence>
<feature type="transmembrane region" description="Helical" evidence="9">
    <location>
        <begin position="552"/>
        <end position="572"/>
    </location>
</feature>
<keyword evidence="6" id="KW-0653">Protein transport</keyword>
<gene>
    <name evidence="10" type="ORF">BDK51DRAFT_16064</name>
</gene>
<dbReference type="OrthoDB" id="9986677at2759"/>
<dbReference type="AlphaFoldDB" id="A0A4P9WJG8"/>
<feature type="transmembrane region" description="Helical" evidence="9">
    <location>
        <begin position="444"/>
        <end position="464"/>
    </location>
</feature>
<evidence type="ECO:0000256" key="2">
    <source>
        <dbReference type="ARBA" id="ARBA00008807"/>
    </source>
</evidence>
<comment type="subcellular location">
    <subcellularLocation>
        <location evidence="1">Membrane</location>
        <topology evidence="1">Multi-pass membrane protein</topology>
    </subcellularLocation>
</comment>
<keyword evidence="11" id="KW-1185">Reference proteome</keyword>
<dbReference type="NCBIfam" id="TIGR00728">
    <property type="entry name" value="OPT_sfam"/>
    <property type="match status" value="1"/>
</dbReference>
<dbReference type="InterPro" id="IPR004813">
    <property type="entry name" value="OPT"/>
</dbReference>
<evidence type="ECO:0000256" key="8">
    <source>
        <dbReference type="ARBA" id="ARBA00023136"/>
    </source>
</evidence>
<feature type="transmembrane region" description="Helical" evidence="9">
    <location>
        <begin position="470"/>
        <end position="490"/>
    </location>
</feature>
<evidence type="ECO:0000256" key="3">
    <source>
        <dbReference type="ARBA" id="ARBA00022448"/>
    </source>
</evidence>
<feature type="transmembrane region" description="Helical" evidence="9">
    <location>
        <begin position="60"/>
        <end position="81"/>
    </location>
</feature>
<protein>
    <submittedName>
        <fullName evidence="10">OPT oligopeptide transporter protein-domain-containing protein</fullName>
    </submittedName>
</protein>
<evidence type="ECO:0000256" key="7">
    <source>
        <dbReference type="ARBA" id="ARBA00022989"/>
    </source>
</evidence>
<dbReference type="GO" id="GO:0015031">
    <property type="term" value="P:protein transport"/>
    <property type="evidence" value="ECO:0007669"/>
    <property type="project" value="UniProtKB-KW"/>
</dbReference>
<evidence type="ECO:0000256" key="6">
    <source>
        <dbReference type="ARBA" id="ARBA00022927"/>
    </source>
</evidence>
<feature type="transmembrane region" description="Helical" evidence="9">
    <location>
        <begin position="657"/>
        <end position="674"/>
    </location>
</feature>
<keyword evidence="4 9" id="KW-0812">Transmembrane</keyword>
<dbReference type="EMBL" id="KZ995393">
    <property type="protein sequence ID" value="RKO90766.1"/>
    <property type="molecule type" value="Genomic_DNA"/>
</dbReference>
<evidence type="ECO:0000256" key="9">
    <source>
        <dbReference type="SAM" id="Phobius"/>
    </source>
</evidence>
<dbReference type="GO" id="GO:0016020">
    <property type="term" value="C:membrane"/>
    <property type="evidence" value="ECO:0007669"/>
    <property type="project" value="UniProtKB-SubCell"/>
</dbReference>
<comment type="similarity">
    <text evidence="2">Belongs to the oligopeptide OPT transporter family.</text>
</comment>
<feature type="transmembrane region" description="Helical" evidence="9">
    <location>
        <begin position="154"/>
        <end position="175"/>
    </location>
</feature>
<keyword evidence="8 9" id="KW-0472">Membrane</keyword>
<evidence type="ECO:0000313" key="10">
    <source>
        <dbReference type="EMBL" id="RKO90766.1"/>
    </source>
</evidence>
<evidence type="ECO:0000313" key="11">
    <source>
        <dbReference type="Proteomes" id="UP000269721"/>
    </source>
</evidence>
<dbReference type="InterPro" id="IPR004648">
    <property type="entry name" value="Oligpept_transpt"/>
</dbReference>
<dbReference type="Pfam" id="PF03169">
    <property type="entry name" value="OPT"/>
    <property type="match status" value="1"/>
</dbReference>
<name>A0A4P9WJG8_9FUNG</name>
<dbReference type="PANTHER" id="PTHR22601">
    <property type="entry name" value="ISP4 LIKE PROTEIN"/>
    <property type="match status" value="1"/>
</dbReference>
<dbReference type="Proteomes" id="UP000269721">
    <property type="component" value="Unassembled WGS sequence"/>
</dbReference>
<dbReference type="GO" id="GO:0035673">
    <property type="term" value="F:oligopeptide transmembrane transporter activity"/>
    <property type="evidence" value="ECO:0007669"/>
    <property type="project" value="InterPro"/>
</dbReference>
<sequence length="771" mass="86216">MQAEFPGEQSIIPEVAATVPVSDDPTLPAITFRFWVIGTIFSIFAAAVGQFMYFRYNTVYLNSFSIIIMTYPLGEFGIFMAKVLPDWRIGFHWPFDFLVARGTFIGGSLNPGPFNVKEQTLILVAASTNTGAAYATDILAIQRLFYGPHQNPNNVGWCAALLLIITTQCVGYGFAGLCRTWLVRPAAMWWPGNVVLANMLHVFHSKSNEGIVRDRIKLFNKLTAWVTIYEFLPQYFATYLGKISIVCLLFGSLKGNLGSTRHYPLENPANPHVRFGLWPQLLGQYSAKGGGFMFLTFDWQALSGAGPFYTPFWAQMNTVIPVILSTWIVAPLMYRKNVWDANMFPLASAGNYDIYGKPYNVTRVLNSATLVVEDDLYEAYSPLRISTYWALSYGANFAVVTSLLVHVALFHGKEIMDGFRSARAEDEDVHMKIMRKYPEVPSSWYIVTLLLFLSIAMVTVEHYTEFQIRWWGVLGAIGTVFIFVVPIGIVQAISNIGIGTNVITEFIFGLAVPGKAIANVCFKTYGTNALSQALNLVSDLKFGVYMKIPPKAMFICQLYATFIGAVVNYAVLDEIIKNVPDVFSCSANHPGSTIQPDPAWDSTSPRIFYTASLIWGAVGPKRMFGTDSPYHPLLWFFLGGAVLPIPFYFLHRRYPNFGWNYINWPIFLLYWGGGPANGSGASYLMVIFLSAFSQFYAKRFRRNWYDKYNYTVSAALDSGTIITAIICYLCFTLPQLGGGNGEPTGSFVFWALNPNSTQYGDQDYCLNYSAV</sequence>
<keyword evidence="5" id="KW-0571">Peptide transport</keyword>
<feature type="transmembrane region" description="Helical" evidence="9">
    <location>
        <begin position="680"/>
        <end position="697"/>
    </location>
</feature>
<keyword evidence="3" id="KW-0813">Transport</keyword>
<accession>A0A4P9WJG8</accession>
<feature type="transmembrane region" description="Helical" evidence="9">
    <location>
        <begin position="312"/>
        <end position="334"/>
    </location>
</feature>
<feature type="transmembrane region" description="Helical" evidence="9">
    <location>
        <begin position="235"/>
        <end position="253"/>
    </location>
</feature>
<evidence type="ECO:0000256" key="4">
    <source>
        <dbReference type="ARBA" id="ARBA00022692"/>
    </source>
</evidence>
<reference evidence="11" key="1">
    <citation type="journal article" date="2018" name="Nat. Microbiol.">
        <title>Leveraging single-cell genomics to expand the fungal tree of life.</title>
        <authorList>
            <person name="Ahrendt S.R."/>
            <person name="Quandt C.A."/>
            <person name="Ciobanu D."/>
            <person name="Clum A."/>
            <person name="Salamov A."/>
            <person name="Andreopoulos B."/>
            <person name="Cheng J.F."/>
            <person name="Woyke T."/>
            <person name="Pelin A."/>
            <person name="Henrissat B."/>
            <person name="Reynolds N.K."/>
            <person name="Benny G.L."/>
            <person name="Smith M.E."/>
            <person name="James T.Y."/>
            <person name="Grigoriev I.V."/>
        </authorList>
    </citation>
    <scope>NUCLEOTIDE SEQUENCE [LARGE SCALE GENOMIC DNA]</scope>
</reference>